<evidence type="ECO:0000313" key="4">
    <source>
        <dbReference type="WBParaSite" id="ECPE_0000267201-mRNA-1"/>
    </source>
</evidence>
<feature type="compositionally biased region" description="Polar residues" evidence="1">
    <location>
        <begin position="644"/>
        <end position="657"/>
    </location>
</feature>
<keyword evidence="3" id="KW-1185">Reference proteome</keyword>
<dbReference type="Proteomes" id="UP000272942">
    <property type="component" value="Unassembled WGS sequence"/>
</dbReference>
<dbReference type="Gene3D" id="1.20.1270.60">
    <property type="entry name" value="Arfaptin homology (AH) domain/BAR domain"/>
    <property type="match status" value="1"/>
</dbReference>
<proteinExistence type="predicted"/>
<name>A0A183A6T4_9TREM</name>
<reference evidence="4" key="1">
    <citation type="submission" date="2016-06" db="UniProtKB">
        <authorList>
            <consortium name="WormBaseParasite"/>
        </authorList>
    </citation>
    <scope>IDENTIFICATION</scope>
</reference>
<feature type="region of interest" description="Disordered" evidence="1">
    <location>
        <begin position="466"/>
        <end position="488"/>
    </location>
</feature>
<organism evidence="4">
    <name type="scientific">Echinostoma caproni</name>
    <dbReference type="NCBI Taxonomy" id="27848"/>
    <lineage>
        <taxon>Eukaryota</taxon>
        <taxon>Metazoa</taxon>
        <taxon>Spiralia</taxon>
        <taxon>Lophotrochozoa</taxon>
        <taxon>Platyhelminthes</taxon>
        <taxon>Trematoda</taxon>
        <taxon>Digenea</taxon>
        <taxon>Plagiorchiida</taxon>
        <taxon>Echinostomata</taxon>
        <taxon>Echinostomatoidea</taxon>
        <taxon>Echinostomatidae</taxon>
        <taxon>Echinostoma</taxon>
    </lineage>
</organism>
<feature type="compositionally biased region" description="Basic and acidic residues" evidence="1">
    <location>
        <begin position="467"/>
        <end position="477"/>
    </location>
</feature>
<feature type="region of interest" description="Disordered" evidence="1">
    <location>
        <begin position="272"/>
        <end position="304"/>
    </location>
</feature>
<protein>
    <submittedName>
        <fullName evidence="4">AIP3 domain-containing protein</fullName>
    </submittedName>
</protein>
<feature type="compositionally biased region" description="Low complexity" evidence="1">
    <location>
        <begin position="697"/>
        <end position="710"/>
    </location>
</feature>
<dbReference type="EMBL" id="UZAN01039770">
    <property type="protein sequence ID" value="VDP67116.1"/>
    <property type="molecule type" value="Genomic_DNA"/>
</dbReference>
<feature type="region of interest" description="Disordered" evidence="1">
    <location>
        <begin position="558"/>
        <end position="582"/>
    </location>
</feature>
<feature type="region of interest" description="Disordered" evidence="1">
    <location>
        <begin position="393"/>
        <end position="434"/>
    </location>
</feature>
<gene>
    <name evidence="2" type="ORF">ECPE_LOCUS2669</name>
</gene>
<feature type="compositionally biased region" description="Polar residues" evidence="1">
    <location>
        <begin position="207"/>
        <end position="224"/>
    </location>
</feature>
<dbReference type="AlphaFoldDB" id="A0A183A6T4"/>
<dbReference type="OrthoDB" id="6249021at2759"/>
<feature type="compositionally biased region" description="Polar residues" evidence="1">
    <location>
        <begin position="280"/>
        <end position="304"/>
    </location>
</feature>
<feature type="region of interest" description="Disordered" evidence="1">
    <location>
        <begin position="598"/>
        <end position="664"/>
    </location>
</feature>
<feature type="region of interest" description="Disordered" evidence="1">
    <location>
        <begin position="204"/>
        <end position="246"/>
    </location>
</feature>
<accession>A0A183A6T4</accession>
<evidence type="ECO:0000256" key="1">
    <source>
        <dbReference type="SAM" id="MobiDB-lite"/>
    </source>
</evidence>
<dbReference type="SUPFAM" id="SSF103657">
    <property type="entry name" value="BAR/IMD domain-like"/>
    <property type="match status" value="1"/>
</dbReference>
<evidence type="ECO:0000313" key="3">
    <source>
        <dbReference type="Proteomes" id="UP000272942"/>
    </source>
</evidence>
<dbReference type="WBParaSite" id="ECPE_0000267201-mRNA-1">
    <property type="protein sequence ID" value="ECPE_0000267201-mRNA-1"/>
    <property type="gene ID" value="ECPE_0000267201"/>
</dbReference>
<sequence>MLKLEEKVVKDTRVRVIEPLRCILSHKRQQVSRLDTFRRNADSSLQEASDITAALHAEYCELYQVNRESLQLKSIKDILNGHNDYVLQLHMTNTMKEHYHSVVIPQLMQILRSEQIIVDKLVKSELQTKFDQLKKQFSELSSFMQQNRDVVETLENLEKRCAMARRPINYRIQQSLQRQTSVKSNESIGDERFTRLTNLRAPIYLGSPSSDTGQHSDRSLQPSSPFAEDGYPVQPDSLRTPEQPADPSIQVFREACEQGGIRIRINLEDSKRHLRAGNKQGETGVSRNTDTPSKTSKISANGNFKNQNETLKIIGSEKDTMSDVKFQVGGGGGGGGGGPPNIKGLWKRAFHSLRKDKGKREPSVSKRREPPSSSDEIDPVYHLLRCAASKSQSTAIATSGIGTPKTPVDRMKPNTLESPNSISRTSYGAESSTRFSPYASTGATGKKLSNVTFRSPYHGSLLAAPETDQRRDLRSQLDEPVSANAPAYSPARAISPNAYTDAGAKDAPVLLEMGEGILEGSAEDEKSREAQLAYEQHKRMSARRNMLKNTQKSLSFAVDEDGPDNIVKGRPSQAYNPNRLRPPLCERMKSLSVDDKNEIDDRKRWEDPGEHSIRRSPQFQIDPPAVDIRRHHRSEMTDRIPNDTVGSRPTGRESTQPPHYRTPEWHMDIQSQPNLDEHKPRNITYQPYPTSSSMSQSVGSKFPVGGSSSSSIYHPSSAYGRREHMDSIGVPRIQLIYGELT</sequence>
<feature type="region of interest" description="Disordered" evidence="1">
    <location>
        <begin position="353"/>
        <end position="379"/>
    </location>
</feature>
<feature type="region of interest" description="Disordered" evidence="1">
    <location>
        <begin position="688"/>
        <end position="710"/>
    </location>
</feature>
<feature type="compositionally biased region" description="Basic and acidic residues" evidence="1">
    <location>
        <begin position="598"/>
        <end position="613"/>
    </location>
</feature>
<feature type="compositionally biased region" description="Polar residues" evidence="1">
    <location>
        <begin position="415"/>
        <end position="434"/>
    </location>
</feature>
<feature type="compositionally biased region" description="Basic and acidic residues" evidence="1">
    <location>
        <begin position="353"/>
        <end position="370"/>
    </location>
</feature>
<evidence type="ECO:0000313" key="2">
    <source>
        <dbReference type="EMBL" id="VDP67116.1"/>
    </source>
</evidence>
<reference evidence="2 3" key="2">
    <citation type="submission" date="2018-11" db="EMBL/GenBank/DDBJ databases">
        <authorList>
            <consortium name="Pathogen Informatics"/>
        </authorList>
    </citation>
    <scope>NUCLEOTIDE SEQUENCE [LARGE SCALE GENOMIC DNA]</scope>
    <source>
        <strain evidence="2 3">Egypt</strain>
    </source>
</reference>
<dbReference type="InterPro" id="IPR027267">
    <property type="entry name" value="AH/BAR_dom_sf"/>
</dbReference>